<evidence type="ECO:0000256" key="16">
    <source>
        <dbReference type="ARBA" id="ARBA00045393"/>
    </source>
</evidence>
<comment type="similarity">
    <text evidence="13 18">Belongs to the p23/wos2 family.</text>
</comment>
<evidence type="ECO:0000256" key="11">
    <source>
        <dbReference type="ARBA" id="ARBA00023160"/>
    </source>
</evidence>
<dbReference type="GO" id="GO:0051879">
    <property type="term" value="F:Hsp90 protein binding"/>
    <property type="evidence" value="ECO:0007669"/>
    <property type="project" value="UniProtKB-UniRule"/>
</dbReference>
<evidence type="ECO:0000256" key="10">
    <source>
        <dbReference type="ARBA" id="ARBA00023098"/>
    </source>
</evidence>
<comment type="catalytic activity">
    <reaction evidence="1">
        <text>prostaglandin H2 = prostaglandin E2</text>
        <dbReference type="Rhea" id="RHEA:12893"/>
        <dbReference type="ChEBI" id="CHEBI:57405"/>
        <dbReference type="ChEBI" id="CHEBI:606564"/>
        <dbReference type="EC" id="5.3.99.3"/>
    </reaction>
</comment>
<dbReference type="GO" id="GO:0001516">
    <property type="term" value="P:prostaglandin biosynthetic process"/>
    <property type="evidence" value="ECO:0007669"/>
    <property type="project" value="UniProtKB-KW"/>
</dbReference>
<dbReference type="GO" id="GO:0007004">
    <property type="term" value="P:telomere maintenance via telomerase"/>
    <property type="evidence" value="ECO:0007669"/>
    <property type="project" value="TreeGrafter"/>
</dbReference>
<dbReference type="GO" id="GO:1905323">
    <property type="term" value="P:telomerase holoenzyme complex assembly"/>
    <property type="evidence" value="ECO:0007669"/>
    <property type="project" value="TreeGrafter"/>
</dbReference>
<evidence type="ECO:0000256" key="5">
    <source>
        <dbReference type="ARBA" id="ARBA00022490"/>
    </source>
</evidence>
<dbReference type="AlphaFoldDB" id="A0A8C6D8Q5"/>
<evidence type="ECO:0000256" key="4">
    <source>
        <dbReference type="ARBA" id="ARBA00012203"/>
    </source>
</evidence>
<comment type="subunit">
    <text evidence="17">Probably forms a complex composed of chaperones HSP90 and HSP70, co-chaperones STIP1/HOP, CDC37, PPP5C, PTGES3/p23, TSC1 and client protein TSC2. Binds to the progesterone receptor. Interacts with TERT; the interaction, together with HSP90AA1, is required for correct assembly and stabilization of the telomerase holoenzyme complex. Interacts (via PXLE motif) with EGLN1/PHD2, recruiting EGLN1/PHD2 to the HSP90 pathway to facilitate HIF alpha proteins hydroxylation. Interacts with HSP90AA1, FLCN, FNIP1 and FNIP2.</text>
</comment>
<keyword evidence="12" id="KW-0413">Isomerase</keyword>
<name>A0A8C6D8Q5_MOSMO</name>
<feature type="domain" description="CS" evidence="19">
    <location>
        <begin position="46"/>
        <end position="134"/>
    </location>
</feature>
<proteinExistence type="inferred from homology"/>
<evidence type="ECO:0000256" key="8">
    <source>
        <dbReference type="ARBA" id="ARBA00022585"/>
    </source>
</evidence>
<keyword evidence="10" id="KW-0443">Lipid metabolism</keyword>
<keyword evidence="5 18" id="KW-0963">Cytoplasm</keyword>
<evidence type="ECO:0000256" key="12">
    <source>
        <dbReference type="ARBA" id="ARBA00023235"/>
    </source>
</evidence>
<keyword evidence="6" id="KW-0644">Prostaglandin metabolism</keyword>
<keyword evidence="9" id="KW-0276">Fatty acid metabolism</keyword>
<dbReference type="InterPro" id="IPR007052">
    <property type="entry name" value="CS_dom"/>
</dbReference>
<dbReference type="PANTHER" id="PTHR22932">
    <property type="entry name" value="TELOMERASE-BINDING PROTEIN P23 HSP90 CO-CHAPERONE"/>
    <property type="match status" value="1"/>
</dbReference>
<evidence type="ECO:0000313" key="21">
    <source>
        <dbReference type="Proteomes" id="UP000694544"/>
    </source>
</evidence>
<keyword evidence="21" id="KW-1185">Reference proteome</keyword>
<dbReference type="PROSITE" id="PS51203">
    <property type="entry name" value="CS"/>
    <property type="match status" value="1"/>
</dbReference>
<dbReference type="GO" id="GO:0006457">
    <property type="term" value="P:protein folding"/>
    <property type="evidence" value="ECO:0007669"/>
    <property type="project" value="TreeGrafter"/>
</dbReference>
<dbReference type="Gene3D" id="2.60.40.790">
    <property type="match status" value="1"/>
</dbReference>
<reference evidence="20" key="2">
    <citation type="submission" date="2025-09" db="UniProtKB">
        <authorList>
            <consortium name="Ensembl"/>
        </authorList>
    </citation>
    <scope>IDENTIFICATION</scope>
</reference>
<evidence type="ECO:0000256" key="7">
    <source>
        <dbReference type="ARBA" id="ARBA00022516"/>
    </source>
</evidence>
<evidence type="ECO:0000256" key="13">
    <source>
        <dbReference type="ARBA" id="ARBA00025733"/>
    </source>
</evidence>
<evidence type="ECO:0000256" key="6">
    <source>
        <dbReference type="ARBA" id="ARBA00022501"/>
    </source>
</evidence>
<dbReference type="PANTHER" id="PTHR22932:SF3">
    <property type="entry name" value="PROSTAGLANDIN E SYNTHASE 3"/>
    <property type="match status" value="1"/>
</dbReference>
<keyword evidence="18" id="KW-0143">Chaperone</keyword>
<evidence type="ECO:0000259" key="19">
    <source>
        <dbReference type="PROSITE" id="PS51203"/>
    </source>
</evidence>
<organism evidence="20 21">
    <name type="scientific">Moschus moschiferus</name>
    <name type="common">Siberian musk deer</name>
    <name type="synonym">Moschus sibiricus</name>
    <dbReference type="NCBI Taxonomy" id="68415"/>
    <lineage>
        <taxon>Eukaryota</taxon>
        <taxon>Metazoa</taxon>
        <taxon>Chordata</taxon>
        <taxon>Craniata</taxon>
        <taxon>Vertebrata</taxon>
        <taxon>Euteleostomi</taxon>
        <taxon>Mammalia</taxon>
        <taxon>Eutheria</taxon>
        <taxon>Laurasiatheria</taxon>
        <taxon>Artiodactyla</taxon>
        <taxon>Ruminantia</taxon>
        <taxon>Pecora</taxon>
        <taxon>Moschidae</taxon>
        <taxon>Moschus</taxon>
    </lineage>
</organism>
<reference evidence="20" key="1">
    <citation type="submission" date="2025-08" db="UniProtKB">
        <authorList>
            <consortium name="Ensembl"/>
        </authorList>
    </citation>
    <scope>IDENTIFICATION</scope>
</reference>
<dbReference type="GO" id="GO:0051131">
    <property type="term" value="P:chaperone-mediated protein complex assembly"/>
    <property type="evidence" value="ECO:0007669"/>
    <property type="project" value="TreeGrafter"/>
</dbReference>
<evidence type="ECO:0000256" key="14">
    <source>
        <dbReference type="ARBA" id="ARBA00040552"/>
    </source>
</evidence>
<accession>A0A8C6D8Q5</accession>
<dbReference type="InterPro" id="IPR045250">
    <property type="entry name" value="p23-like"/>
</dbReference>
<evidence type="ECO:0000256" key="15">
    <source>
        <dbReference type="ARBA" id="ARBA00042997"/>
    </source>
</evidence>
<comment type="pathway">
    <text evidence="3">Lipid metabolism; prostaglandin biosynthesis.</text>
</comment>
<dbReference type="Ensembl" id="ENSMMST00000011929.1">
    <property type="protein sequence ID" value="ENSMMSP00000010806.1"/>
    <property type="gene ID" value="ENSMMSG00000008301.1"/>
</dbReference>
<protein>
    <recommendedName>
        <fullName evidence="14">Prostaglandin E synthase 3</fullName>
        <ecNumber evidence="4">5.3.99.3</ecNumber>
    </recommendedName>
    <alternativeName>
        <fullName evidence="15">Cytosolic prostaglandin E2 synthase</fullName>
    </alternativeName>
</protein>
<keyword evidence="7" id="KW-0444">Lipid biosynthesis</keyword>
<dbReference type="Proteomes" id="UP000694544">
    <property type="component" value="Unplaced"/>
</dbReference>
<dbReference type="InterPro" id="IPR008978">
    <property type="entry name" value="HSP20-like_chaperone"/>
</dbReference>
<dbReference type="SUPFAM" id="SSF49764">
    <property type="entry name" value="HSP20-like chaperones"/>
    <property type="match status" value="1"/>
</dbReference>
<dbReference type="GeneTree" id="ENSGT00940000154256"/>
<dbReference type="GO" id="GO:0005829">
    <property type="term" value="C:cytosol"/>
    <property type="evidence" value="ECO:0007669"/>
    <property type="project" value="TreeGrafter"/>
</dbReference>
<dbReference type="GO" id="GO:0051087">
    <property type="term" value="F:protein-folding chaperone binding"/>
    <property type="evidence" value="ECO:0007669"/>
    <property type="project" value="TreeGrafter"/>
</dbReference>
<comment type="subcellular location">
    <subcellularLocation>
        <location evidence="2">Cytoplasm</location>
    </subcellularLocation>
</comment>
<dbReference type="GO" id="GO:0050220">
    <property type="term" value="F:prostaglandin-E synthase activity"/>
    <property type="evidence" value="ECO:0007669"/>
    <property type="project" value="UniProtKB-EC"/>
</dbReference>
<keyword evidence="11" id="KW-0275">Fatty acid biosynthesis</keyword>
<evidence type="ECO:0000256" key="17">
    <source>
        <dbReference type="ARBA" id="ARBA00046445"/>
    </source>
</evidence>
<evidence type="ECO:0000313" key="20">
    <source>
        <dbReference type="Ensembl" id="ENSMMSP00000010806.1"/>
    </source>
</evidence>
<evidence type="ECO:0000256" key="18">
    <source>
        <dbReference type="RuleBase" id="RU369032"/>
    </source>
</evidence>
<sequence>MGLEEGLGQCISTLAVLKFTEEKTSTSRPLERLTHPLASPPALFTIQPASAKWYDQRNYVFTEFCVEDSQDVNVNFENSKLTFSCLGGIDHFKHLNEIDLLHCIDPNDSKHRRMDRSILYFADMSNFGRFSEMMNNMGGDENVDLPEVDGAGDDSQDSDEEKCQICSKECCHHWILRKKNNFSARFCN</sequence>
<dbReference type="EC" id="5.3.99.3" evidence="4"/>
<evidence type="ECO:0000256" key="1">
    <source>
        <dbReference type="ARBA" id="ARBA00000609"/>
    </source>
</evidence>
<evidence type="ECO:0000256" key="3">
    <source>
        <dbReference type="ARBA" id="ARBA00004702"/>
    </source>
</evidence>
<comment type="function">
    <text evidence="16">Cytosolic prostaglandin synthase that catalyzes the oxidoreduction of prostaglandin endoperoxide H2 (PGH2) to prostaglandin E2 (PGE2). Molecular chaperone that localizes to genomic response elements in a hormone-dependent manner and disrupts receptor-mediated transcriptional activation, by promoting disassembly of transcriptional regulatory complexes. Facilitates HIF alpha proteins hydroxylation via interaction with EGLN1/PHD2, leading to recruit EGLN1/PHD2 to the HSP90 pathway.</text>
</comment>
<keyword evidence="8" id="KW-0643">Prostaglandin biosynthesis</keyword>
<evidence type="ECO:0000256" key="2">
    <source>
        <dbReference type="ARBA" id="ARBA00004496"/>
    </source>
</evidence>
<dbReference type="GO" id="GO:0005634">
    <property type="term" value="C:nucleus"/>
    <property type="evidence" value="ECO:0007669"/>
    <property type="project" value="TreeGrafter"/>
</dbReference>
<evidence type="ECO:0000256" key="9">
    <source>
        <dbReference type="ARBA" id="ARBA00022832"/>
    </source>
</evidence>